<sequence length="388" mass="43086">MNFELSSEQEAIRDAIARICADFDDAYWLKKDREGGFPQDFYDALAKSGWLGICTAEKQGGAGLGITEAAIMMRTIAESGAGMSGASAVHINIFGLKPVDIFGTDEQKERMMRPMAEGREKACFAVTEPNTGLNTTQLKLRAEKRGNTYHVTGQKVWISTAQVADRVLLLARTTPLEEVKKPTHGLSLFYTTFDRDRIRVREIDKMGRKCVDSNELFFEDFQIPEEDLIGEEGEGFGYILQGMNPERILIAAEAVGLGICALRKATQYAQERVVFNRQIGQNQAIQHPLAKNWCALEAAWLMIMKAATLYDSGKPCGAEANAAKYLAGEAGFDACQQSVMTHGGFGYAKEYHVERYLREVMVPRIAPISPQLVLSYIAERVLDLPKSY</sequence>
<dbReference type="Gene3D" id="1.20.140.10">
    <property type="entry name" value="Butyryl-CoA Dehydrogenase, subunit A, domain 3"/>
    <property type="match status" value="1"/>
</dbReference>
<reference evidence="9 10" key="1">
    <citation type="submission" date="2018-06" db="EMBL/GenBank/DDBJ databases">
        <title>Genomic Encyclopedia of Archaeal and Bacterial Type Strains, Phase II (KMG-II): from individual species to whole genera.</title>
        <authorList>
            <person name="Goeker M."/>
        </authorList>
    </citation>
    <scope>NUCLEOTIDE SEQUENCE [LARGE SCALE GENOMIC DNA]</scope>
    <source>
        <strain evidence="9 10">DSM 22011</strain>
    </source>
</reference>
<dbReference type="PANTHER" id="PTHR43884">
    <property type="entry name" value="ACYL-COA DEHYDROGENASE"/>
    <property type="match status" value="1"/>
</dbReference>
<evidence type="ECO:0000259" key="6">
    <source>
        <dbReference type="Pfam" id="PF00441"/>
    </source>
</evidence>
<evidence type="ECO:0000256" key="5">
    <source>
        <dbReference type="RuleBase" id="RU362125"/>
    </source>
</evidence>
<feature type="domain" description="Acyl-CoA dehydrogenase/oxidase C-terminal" evidence="6">
    <location>
        <begin position="233"/>
        <end position="366"/>
    </location>
</feature>
<gene>
    <name evidence="9" type="ORF">ATI53_103131</name>
</gene>
<dbReference type="PANTHER" id="PTHR43884:SF12">
    <property type="entry name" value="ISOVALERYL-COA DEHYDROGENASE, MITOCHONDRIAL-RELATED"/>
    <property type="match status" value="1"/>
</dbReference>
<dbReference type="InterPro" id="IPR046373">
    <property type="entry name" value="Acyl-CoA_Oxase/DH_mid-dom_sf"/>
</dbReference>
<dbReference type="RefSeq" id="WP_111550777.1">
    <property type="nucleotide sequence ID" value="NZ_LIQE01000028.1"/>
</dbReference>
<dbReference type="InterPro" id="IPR013786">
    <property type="entry name" value="AcylCoA_DH/ox_N"/>
</dbReference>
<dbReference type="CDD" id="cd00567">
    <property type="entry name" value="ACAD"/>
    <property type="match status" value="1"/>
</dbReference>
<keyword evidence="3 5" id="KW-0285">Flavoprotein</keyword>
<evidence type="ECO:0000313" key="9">
    <source>
        <dbReference type="EMBL" id="RAK14003.1"/>
    </source>
</evidence>
<evidence type="ECO:0000313" key="10">
    <source>
        <dbReference type="Proteomes" id="UP000249165"/>
    </source>
</evidence>
<evidence type="ECO:0000256" key="1">
    <source>
        <dbReference type="ARBA" id="ARBA00001974"/>
    </source>
</evidence>
<evidence type="ECO:0000256" key="3">
    <source>
        <dbReference type="ARBA" id="ARBA00022630"/>
    </source>
</evidence>
<dbReference type="Pfam" id="PF02771">
    <property type="entry name" value="Acyl-CoA_dh_N"/>
    <property type="match status" value="1"/>
</dbReference>
<dbReference type="FunFam" id="1.20.140.10:FF:000012">
    <property type="entry name" value="Acyl-CoA dehydrogenase fadE12"/>
    <property type="match status" value="1"/>
</dbReference>
<dbReference type="InterPro" id="IPR036250">
    <property type="entry name" value="AcylCo_DH-like_C"/>
</dbReference>
<name>A0A327XZ49_9RHOB</name>
<dbReference type="Gene3D" id="1.10.540.10">
    <property type="entry name" value="Acyl-CoA dehydrogenase/oxidase, N-terminal domain"/>
    <property type="match status" value="1"/>
</dbReference>
<dbReference type="OrthoDB" id="9775090at2"/>
<dbReference type="EMBL" id="QLMG01000031">
    <property type="protein sequence ID" value="RAK14003.1"/>
    <property type="molecule type" value="Genomic_DNA"/>
</dbReference>
<dbReference type="GO" id="GO:0003995">
    <property type="term" value="F:acyl-CoA dehydrogenase activity"/>
    <property type="evidence" value="ECO:0007669"/>
    <property type="project" value="TreeGrafter"/>
</dbReference>
<feature type="domain" description="Acyl-CoA oxidase/dehydrogenase middle" evidence="7">
    <location>
        <begin position="123"/>
        <end position="220"/>
    </location>
</feature>
<dbReference type="SUPFAM" id="SSF47203">
    <property type="entry name" value="Acyl-CoA dehydrogenase C-terminal domain-like"/>
    <property type="match status" value="1"/>
</dbReference>
<protein>
    <submittedName>
        <fullName evidence="9">Acyl-CoA dehydrogenase</fullName>
    </submittedName>
</protein>
<dbReference type="InterPro" id="IPR006091">
    <property type="entry name" value="Acyl-CoA_Oxase/DH_mid-dom"/>
</dbReference>
<accession>A0A327XZ49</accession>
<evidence type="ECO:0000256" key="2">
    <source>
        <dbReference type="ARBA" id="ARBA00009347"/>
    </source>
</evidence>
<proteinExistence type="inferred from homology"/>
<keyword evidence="10" id="KW-1185">Reference proteome</keyword>
<dbReference type="InterPro" id="IPR009075">
    <property type="entry name" value="AcylCo_DH/oxidase_C"/>
</dbReference>
<organism evidence="9 10">
    <name type="scientific">Salipiger aestuarii</name>
    <dbReference type="NCBI Taxonomy" id="568098"/>
    <lineage>
        <taxon>Bacteria</taxon>
        <taxon>Pseudomonadati</taxon>
        <taxon>Pseudomonadota</taxon>
        <taxon>Alphaproteobacteria</taxon>
        <taxon>Rhodobacterales</taxon>
        <taxon>Roseobacteraceae</taxon>
        <taxon>Salipiger</taxon>
    </lineage>
</organism>
<dbReference type="SUPFAM" id="SSF56645">
    <property type="entry name" value="Acyl-CoA dehydrogenase NM domain-like"/>
    <property type="match status" value="1"/>
</dbReference>
<dbReference type="Pfam" id="PF02770">
    <property type="entry name" value="Acyl-CoA_dh_M"/>
    <property type="match status" value="1"/>
</dbReference>
<dbReference type="Gene3D" id="2.40.110.10">
    <property type="entry name" value="Butyryl-CoA Dehydrogenase, subunit A, domain 2"/>
    <property type="match status" value="1"/>
</dbReference>
<dbReference type="InterPro" id="IPR009100">
    <property type="entry name" value="AcylCoA_DH/oxidase_NM_dom_sf"/>
</dbReference>
<keyword evidence="4 5" id="KW-0274">FAD</keyword>
<dbReference type="GO" id="GO:0050660">
    <property type="term" value="F:flavin adenine dinucleotide binding"/>
    <property type="evidence" value="ECO:0007669"/>
    <property type="project" value="InterPro"/>
</dbReference>
<comment type="cofactor">
    <cofactor evidence="1 5">
        <name>FAD</name>
        <dbReference type="ChEBI" id="CHEBI:57692"/>
    </cofactor>
</comment>
<feature type="domain" description="Acyl-CoA dehydrogenase/oxidase N-terminal" evidence="8">
    <location>
        <begin position="7"/>
        <end position="118"/>
    </location>
</feature>
<comment type="caution">
    <text evidence="9">The sequence shown here is derived from an EMBL/GenBank/DDBJ whole genome shotgun (WGS) entry which is preliminary data.</text>
</comment>
<keyword evidence="5" id="KW-0560">Oxidoreductase</keyword>
<dbReference type="InterPro" id="IPR037069">
    <property type="entry name" value="AcylCoA_DH/ox_N_sf"/>
</dbReference>
<evidence type="ECO:0000256" key="4">
    <source>
        <dbReference type="ARBA" id="ARBA00022827"/>
    </source>
</evidence>
<evidence type="ECO:0000259" key="7">
    <source>
        <dbReference type="Pfam" id="PF02770"/>
    </source>
</evidence>
<comment type="similarity">
    <text evidence="2 5">Belongs to the acyl-CoA dehydrogenase family.</text>
</comment>
<dbReference type="Proteomes" id="UP000249165">
    <property type="component" value="Unassembled WGS sequence"/>
</dbReference>
<dbReference type="Pfam" id="PF00441">
    <property type="entry name" value="Acyl-CoA_dh_1"/>
    <property type="match status" value="1"/>
</dbReference>
<dbReference type="AlphaFoldDB" id="A0A327XZ49"/>
<evidence type="ECO:0000259" key="8">
    <source>
        <dbReference type="Pfam" id="PF02771"/>
    </source>
</evidence>